<keyword evidence="9" id="KW-0411">Iron-sulfur</keyword>
<dbReference type="Pfam" id="PF04055">
    <property type="entry name" value="Radical_SAM"/>
    <property type="match status" value="1"/>
</dbReference>
<evidence type="ECO:0000256" key="5">
    <source>
        <dbReference type="ARBA" id="ARBA00022714"/>
    </source>
</evidence>
<dbReference type="SFLD" id="SFLDS00029">
    <property type="entry name" value="Radical_SAM"/>
    <property type="match status" value="1"/>
</dbReference>
<reference evidence="12 13" key="1">
    <citation type="submission" date="2016-09" db="EMBL/GenBank/DDBJ databases">
        <title>Complete genome of Desulfosporosinus sp. OL.</title>
        <authorList>
            <person name="Mardanov A."/>
            <person name="Beletsky A."/>
            <person name="Panova A."/>
            <person name="Karnachuk O."/>
            <person name="Ravin N."/>
        </authorList>
    </citation>
    <scope>NUCLEOTIDE SEQUENCE [LARGE SCALE GENOMIC DNA]</scope>
    <source>
        <strain evidence="12 13">OL</strain>
    </source>
</reference>
<keyword evidence="7" id="KW-0093">Biotin biosynthesis</keyword>
<evidence type="ECO:0000256" key="6">
    <source>
        <dbReference type="ARBA" id="ARBA00022723"/>
    </source>
</evidence>
<dbReference type="Proteomes" id="UP000186102">
    <property type="component" value="Unassembled WGS sequence"/>
</dbReference>
<dbReference type="EMBL" id="MLBF01000003">
    <property type="protein sequence ID" value="OLN33397.1"/>
    <property type="molecule type" value="Genomic_DNA"/>
</dbReference>
<evidence type="ECO:0000256" key="4">
    <source>
        <dbReference type="ARBA" id="ARBA00022691"/>
    </source>
</evidence>
<gene>
    <name evidence="12" type="ORF">DSOL_0643</name>
</gene>
<name>A0A1Q8R1E8_9FIRM</name>
<dbReference type="SUPFAM" id="SSF102114">
    <property type="entry name" value="Radical SAM enzymes"/>
    <property type="match status" value="1"/>
</dbReference>
<dbReference type="Gene3D" id="3.20.20.70">
    <property type="entry name" value="Aldolase class I"/>
    <property type="match status" value="1"/>
</dbReference>
<dbReference type="GO" id="GO:0009102">
    <property type="term" value="P:biotin biosynthetic process"/>
    <property type="evidence" value="ECO:0007669"/>
    <property type="project" value="UniProtKB-KW"/>
</dbReference>
<evidence type="ECO:0000313" key="12">
    <source>
        <dbReference type="EMBL" id="OLN33397.1"/>
    </source>
</evidence>
<comment type="pathway">
    <text evidence="1">Cofactor biosynthesis; biotin biosynthesis; biotin from 7,8-diaminononanoate: step 2/2.</text>
</comment>
<dbReference type="InterPro" id="IPR058240">
    <property type="entry name" value="rSAM_sf"/>
</dbReference>
<dbReference type="SMART" id="SM00729">
    <property type="entry name" value="Elp3"/>
    <property type="match status" value="1"/>
</dbReference>
<evidence type="ECO:0000256" key="7">
    <source>
        <dbReference type="ARBA" id="ARBA00022756"/>
    </source>
</evidence>
<evidence type="ECO:0000256" key="3">
    <source>
        <dbReference type="ARBA" id="ARBA00022485"/>
    </source>
</evidence>
<dbReference type="InterPro" id="IPR007197">
    <property type="entry name" value="rSAM"/>
</dbReference>
<dbReference type="GO" id="GO:0046872">
    <property type="term" value="F:metal ion binding"/>
    <property type="evidence" value="ECO:0007669"/>
    <property type="project" value="UniProtKB-KW"/>
</dbReference>
<dbReference type="InterPro" id="IPR006638">
    <property type="entry name" value="Elp3/MiaA/NifB-like_rSAM"/>
</dbReference>
<dbReference type="CDD" id="cd01335">
    <property type="entry name" value="Radical_SAM"/>
    <property type="match status" value="1"/>
</dbReference>
<dbReference type="GO" id="GO:0051539">
    <property type="term" value="F:4 iron, 4 sulfur cluster binding"/>
    <property type="evidence" value="ECO:0007669"/>
    <property type="project" value="UniProtKB-KW"/>
</dbReference>
<dbReference type="PANTHER" id="PTHR22976:SF2">
    <property type="entry name" value="BIOTIN SYNTHASE, MITOCHONDRIAL"/>
    <property type="match status" value="1"/>
</dbReference>
<keyword evidence="13" id="KW-1185">Reference proteome</keyword>
<evidence type="ECO:0000256" key="10">
    <source>
        <dbReference type="ARBA" id="ARBA00051157"/>
    </source>
</evidence>
<evidence type="ECO:0000256" key="1">
    <source>
        <dbReference type="ARBA" id="ARBA00004942"/>
    </source>
</evidence>
<evidence type="ECO:0000256" key="9">
    <source>
        <dbReference type="ARBA" id="ARBA00023014"/>
    </source>
</evidence>
<dbReference type="InterPro" id="IPR013785">
    <property type="entry name" value="Aldolase_TIM"/>
</dbReference>
<dbReference type="RefSeq" id="WP_235838673.1">
    <property type="nucleotide sequence ID" value="NZ_MLBF01000003.1"/>
</dbReference>
<dbReference type="AlphaFoldDB" id="A0A1Q8R1E8"/>
<dbReference type="GO" id="GO:0004076">
    <property type="term" value="F:biotin synthase activity"/>
    <property type="evidence" value="ECO:0007669"/>
    <property type="project" value="UniProtKB-EC"/>
</dbReference>
<protein>
    <recommendedName>
        <fullName evidence="2">biotin synthase</fullName>
        <ecNumber evidence="2">2.8.1.6</ecNumber>
    </recommendedName>
</protein>
<comment type="caution">
    <text evidence="12">The sequence shown here is derived from an EMBL/GenBank/DDBJ whole genome shotgun (WGS) entry which is preliminary data.</text>
</comment>
<dbReference type="InterPro" id="IPR002684">
    <property type="entry name" value="Biotin_synth/BioAB"/>
</dbReference>
<evidence type="ECO:0000256" key="8">
    <source>
        <dbReference type="ARBA" id="ARBA00023004"/>
    </source>
</evidence>
<keyword evidence="4" id="KW-0949">S-adenosyl-L-methionine</keyword>
<dbReference type="PANTHER" id="PTHR22976">
    <property type="entry name" value="BIOTIN SYNTHASE"/>
    <property type="match status" value="1"/>
</dbReference>
<dbReference type="STRING" id="1888891.DSOL_0643"/>
<dbReference type="EC" id="2.8.1.6" evidence="2"/>
<dbReference type="GO" id="GO:0051537">
    <property type="term" value="F:2 iron, 2 sulfur cluster binding"/>
    <property type="evidence" value="ECO:0007669"/>
    <property type="project" value="UniProtKB-KW"/>
</dbReference>
<evidence type="ECO:0000256" key="2">
    <source>
        <dbReference type="ARBA" id="ARBA00012236"/>
    </source>
</evidence>
<comment type="catalytic activity">
    <reaction evidence="10">
        <text>(4R,5S)-dethiobiotin + (sulfur carrier)-SH + 2 reduced [2Fe-2S]-[ferredoxin] + 2 S-adenosyl-L-methionine = (sulfur carrier)-H + biotin + 2 5'-deoxyadenosine + 2 L-methionine + 2 oxidized [2Fe-2S]-[ferredoxin]</text>
        <dbReference type="Rhea" id="RHEA:22060"/>
        <dbReference type="Rhea" id="RHEA-COMP:10000"/>
        <dbReference type="Rhea" id="RHEA-COMP:10001"/>
        <dbReference type="Rhea" id="RHEA-COMP:14737"/>
        <dbReference type="Rhea" id="RHEA-COMP:14739"/>
        <dbReference type="ChEBI" id="CHEBI:17319"/>
        <dbReference type="ChEBI" id="CHEBI:29917"/>
        <dbReference type="ChEBI" id="CHEBI:33737"/>
        <dbReference type="ChEBI" id="CHEBI:33738"/>
        <dbReference type="ChEBI" id="CHEBI:57586"/>
        <dbReference type="ChEBI" id="CHEBI:57844"/>
        <dbReference type="ChEBI" id="CHEBI:59789"/>
        <dbReference type="ChEBI" id="CHEBI:64428"/>
        <dbReference type="ChEBI" id="CHEBI:149473"/>
        <dbReference type="EC" id="2.8.1.6"/>
    </reaction>
</comment>
<dbReference type="SFLD" id="SFLDG01098">
    <property type="entry name" value="Uncharacterised_Radical_SAM_Su"/>
    <property type="match status" value="1"/>
</dbReference>
<evidence type="ECO:0000259" key="11">
    <source>
        <dbReference type="PROSITE" id="PS51918"/>
    </source>
</evidence>
<keyword evidence="6" id="KW-0479">Metal-binding</keyword>
<organism evidence="12 13">
    <name type="scientific">Desulfosporosinus metallidurans</name>
    <dbReference type="NCBI Taxonomy" id="1888891"/>
    <lineage>
        <taxon>Bacteria</taxon>
        <taxon>Bacillati</taxon>
        <taxon>Bacillota</taxon>
        <taxon>Clostridia</taxon>
        <taxon>Eubacteriales</taxon>
        <taxon>Desulfitobacteriaceae</taxon>
        <taxon>Desulfosporosinus</taxon>
    </lineage>
</organism>
<keyword evidence="8" id="KW-0408">Iron</keyword>
<sequence length="331" mass="37019">MMIRCSMGTAKVLGLKKLKVDALPTTAYLMVGERCRFNCAFCTQARESSARADLLSRVSWPKFEDEEVLQGLAYADSQTVLQRICFQVVQDKAALEETKEWVKSVQTQTHLPICVSAGPRTLEEVKELLDLGVDHISIALDAATPEIYAQSKDGSWEERFALLSESVKKFPGHMATHLIVGLGESEEEMVTCLQSMYDLGITVALFAFTPVKGTRMEGRKQPEMSLYRRVQVAHDLIRHGLARTEQFGFQDGKLIHFGLDVNELQVKRGGEPFQTSGCSGCNRPYYNETPGKELYNYPRTLTPEEIEQAWAHVEETGSKESDETKRGGEGV</sequence>
<evidence type="ECO:0000313" key="13">
    <source>
        <dbReference type="Proteomes" id="UP000186102"/>
    </source>
</evidence>
<dbReference type="PROSITE" id="PS51918">
    <property type="entry name" value="RADICAL_SAM"/>
    <property type="match status" value="1"/>
</dbReference>
<keyword evidence="3" id="KW-0004">4Fe-4S</keyword>
<keyword evidence="5" id="KW-0001">2Fe-2S</keyword>
<proteinExistence type="predicted"/>
<feature type="domain" description="Radical SAM core" evidence="11">
    <location>
        <begin position="21"/>
        <end position="243"/>
    </location>
</feature>
<accession>A0A1Q8R1E8</accession>